<gene>
    <name evidence="6" type="ORF">C7H83_04200</name>
</gene>
<dbReference type="PROSITE" id="PS50987">
    <property type="entry name" value="HTH_ARSR_2"/>
    <property type="match status" value="1"/>
</dbReference>
<dbReference type="RefSeq" id="WP_103892897.1">
    <property type="nucleotide sequence ID" value="NZ_CP027768.1"/>
</dbReference>
<feature type="domain" description="HTH arsR-type" evidence="5">
    <location>
        <begin position="22"/>
        <end position="117"/>
    </location>
</feature>
<name>A0A3G5FHC2_TETHA</name>
<reference evidence="6 7" key="1">
    <citation type="journal article" date="2012" name="Int. J. Syst. Evol. Microbiol.">
        <title>Characterization of Tetragenococcus strains from sugar thick juice reveals a novel species, Tetragenococcus osmophilus sp. nov., and divides Tetragenococcus halophilus into two subspecies, T. halophilus subsp. halophilus subsp. nov. and T. halophilus subsp. flandriensis subsp. nov.</title>
        <authorList>
            <person name="Juste A."/>
            <person name="Van Trappen S."/>
            <person name="Verreth C."/>
            <person name="Cleenwerck I."/>
            <person name="De Vos P."/>
            <person name="Lievens B."/>
            <person name="Willems K.A."/>
        </authorList>
    </citation>
    <scope>NUCLEOTIDE SEQUENCE [LARGE SCALE GENOMIC DNA]</scope>
    <source>
        <strain evidence="6 7">LMG 26042</strain>
    </source>
</reference>
<sequence length="120" mass="13675">MTEVCQTTIIHPEKVDVVKNKLENKDLSNLLVLGKCFSDPSRIKIFYALETFKEMCVCDLAEILDASIATTSHHLRYLKKYGMTKSRQDGKVVYYSLANEDAIFAVQTFLSLSEKITTKF</sequence>
<evidence type="ECO:0000313" key="6">
    <source>
        <dbReference type="EMBL" id="AYW49743.1"/>
    </source>
</evidence>
<keyword evidence="3" id="KW-0804">Transcription</keyword>
<organism evidence="6 7">
    <name type="scientific">Tetragenococcus halophilus</name>
    <name type="common">Pediococcus halophilus</name>
    <dbReference type="NCBI Taxonomy" id="51669"/>
    <lineage>
        <taxon>Bacteria</taxon>
        <taxon>Bacillati</taxon>
        <taxon>Bacillota</taxon>
        <taxon>Bacilli</taxon>
        <taxon>Lactobacillales</taxon>
        <taxon>Enterococcaceae</taxon>
        <taxon>Tetragenococcus</taxon>
    </lineage>
</organism>
<dbReference type="CDD" id="cd00090">
    <property type="entry name" value="HTH_ARSR"/>
    <property type="match status" value="1"/>
</dbReference>
<dbReference type="SUPFAM" id="SSF46785">
    <property type="entry name" value="Winged helix' DNA-binding domain"/>
    <property type="match status" value="1"/>
</dbReference>
<dbReference type="Gene3D" id="1.10.10.10">
    <property type="entry name" value="Winged helix-like DNA-binding domain superfamily/Winged helix DNA-binding domain"/>
    <property type="match status" value="1"/>
</dbReference>
<dbReference type="InterPro" id="IPR011991">
    <property type="entry name" value="ArsR-like_HTH"/>
</dbReference>
<keyword evidence="2" id="KW-0238">DNA-binding</keyword>
<dbReference type="InterPro" id="IPR036388">
    <property type="entry name" value="WH-like_DNA-bd_sf"/>
</dbReference>
<proteinExistence type="predicted"/>
<dbReference type="PROSITE" id="PS00846">
    <property type="entry name" value="HTH_ARSR_1"/>
    <property type="match status" value="1"/>
</dbReference>
<dbReference type="NCBIfam" id="NF033788">
    <property type="entry name" value="HTH_metalloreg"/>
    <property type="match status" value="1"/>
</dbReference>
<evidence type="ECO:0000259" key="5">
    <source>
        <dbReference type="PROSITE" id="PS50987"/>
    </source>
</evidence>
<dbReference type="PRINTS" id="PR00778">
    <property type="entry name" value="HTHARSR"/>
</dbReference>
<evidence type="ECO:0000256" key="3">
    <source>
        <dbReference type="ARBA" id="ARBA00023163"/>
    </source>
</evidence>
<evidence type="ECO:0000256" key="1">
    <source>
        <dbReference type="ARBA" id="ARBA00023015"/>
    </source>
</evidence>
<dbReference type="AlphaFoldDB" id="A0A3G5FHC2"/>
<dbReference type="GO" id="GO:0003677">
    <property type="term" value="F:DNA binding"/>
    <property type="evidence" value="ECO:0007669"/>
    <property type="project" value="UniProtKB-KW"/>
</dbReference>
<dbReference type="EMBL" id="CP027768">
    <property type="protein sequence ID" value="AYW49743.1"/>
    <property type="molecule type" value="Genomic_DNA"/>
</dbReference>
<evidence type="ECO:0000256" key="4">
    <source>
        <dbReference type="ARBA" id="ARBA00043263"/>
    </source>
</evidence>
<dbReference type="SMART" id="SM00418">
    <property type="entry name" value="HTH_ARSR"/>
    <property type="match status" value="1"/>
</dbReference>
<dbReference type="PANTHER" id="PTHR43132">
    <property type="entry name" value="ARSENICAL RESISTANCE OPERON REPRESSOR ARSR-RELATED"/>
    <property type="match status" value="1"/>
</dbReference>
<evidence type="ECO:0000313" key="7">
    <source>
        <dbReference type="Proteomes" id="UP000280475"/>
    </source>
</evidence>
<evidence type="ECO:0000256" key="2">
    <source>
        <dbReference type="ARBA" id="ARBA00023125"/>
    </source>
</evidence>
<dbReference type="InterPro" id="IPR051011">
    <property type="entry name" value="Metal_resp_trans_reg"/>
</dbReference>
<dbReference type="InterPro" id="IPR018334">
    <property type="entry name" value="ArsR_HTH"/>
</dbReference>
<keyword evidence="4" id="KW-0105">Cadmium resistance</keyword>
<dbReference type="InterPro" id="IPR001845">
    <property type="entry name" value="HTH_ArsR_DNA-bd_dom"/>
</dbReference>
<accession>A0A3G5FHC2</accession>
<dbReference type="Pfam" id="PF01022">
    <property type="entry name" value="HTH_5"/>
    <property type="match status" value="1"/>
</dbReference>
<dbReference type="Proteomes" id="UP000280475">
    <property type="component" value="Chromosome"/>
</dbReference>
<keyword evidence="1" id="KW-0805">Transcription regulation</keyword>
<dbReference type="GO" id="GO:0003700">
    <property type="term" value="F:DNA-binding transcription factor activity"/>
    <property type="evidence" value="ECO:0007669"/>
    <property type="project" value="InterPro"/>
</dbReference>
<protein>
    <submittedName>
        <fullName evidence="6">ArsR family transcriptional regulator</fullName>
    </submittedName>
</protein>
<dbReference type="GO" id="GO:0046686">
    <property type="term" value="P:response to cadmium ion"/>
    <property type="evidence" value="ECO:0007669"/>
    <property type="project" value="UniProtKB-KW"/>
</dbReference>
<dbReference type="InterPro" id="IPR036390">
    <property type="entry name" value="WH_DNA-bd_sf"/>
</dbReference>
<dbReference type="PANTHER" id="PTHR43132:SF6">
    <property type="entry name" value="HTH-TYPE TRANSCRIPTIONAL REPRESSOR CZRA"/>
    <property type="match status" value="1"/>
</dbReference>